<evidence type="ECO:0000313" key="2">
    <source>
        <dbReference type="Proteomes" id="UP000046395"/>
    </source>
</evidence>
<dbReference type="InterPro" id="IPR009003">
    <property type="entry name" value="Peptidase_S1_PA"/>
</dbReference>
<feature type="chain" id="PRO_5024369943" evidence="1">
    <location>
        <begin position="23"/>
        <end position="402"/>
    </location>
</feature>
<name>A0A5S6Q1C2_TRIMR</name>
<feature type="signal peptide" evidence="1">
    <location>
        <begin position="1"/>
        <end position="22"/>
    </location>
</feature>
<sequence>MVFPVSTTFLIVIGSLTTFVNCRSYSPWDVVGCGRVSRPNVNSAVNEHDADAAHHPWMALLVEEGGDEHCPAILLPSFRRNTSYFAVLSLSCYGKINSTKRKLVVGIGPDGRLDGNHTRTMDVLGLFHTKGSPFEDLAFAFFDPEVSFNEHVKPVCLPRQSTPPRNSPCLLAGYSIERAEDGSHGISKVQLKETALMAHPMSMDNANGTTFFKIHNITSKTEVTHYKGTPLVCLHDGLWTLYGIILPFQSEEHEFTFKDVYNKLYQIDKEIDVPRGPLYKLLLHAHRELEWLQLRHLELPDEARVDGQWTTVQPGEELKDVKDPGKVHLHEARQSEAIAKICLAIGDEQQQHLSSPKDVWEELQRLFTPRDSKLRILQLRRQLYAEKLENCVGMDAYFGRMN</sequence>
<evidence type="ECO:0000256" key="1">
    <source>
        <dbReference type="SAM" id="SignalP"/>
    </source>
</evidence>
<dbReference type="SUPFAM" id="SSF50494">
    <property type="entry name" value="Trypsin-like serine proteases"/>
    <property type="match status" value="1"/>
</dbReference>
<organism evidence="2 3">
    <name type="scientific">Trichuris muris</name>
    <name type="common">Mouse whipworm</name>
    <dbReference type="NCBI Taxonomy" id="70415"/>
    <lineage>
        <taxon>Eukaryota</taxon>
        <taxon>Metazoa</taxon>
        <taxon>Ecdysozoa</taxon>
        <taxon>Nematoda</taxon>
        <taxon>Enoplea</taxon>
        <taxon>Dorylaimia</taxon>
        <taxon>Trichinellida</taxon>
        <taxon>Trichuridae</taxon>
        <taxon>Trichuris</taxon>
    </lineage>
</organism>
<dbReference type="WBParaSite" id="TMUE_0000001011.1">
    <property type="protein sequence ID" value="TMUE_0000001011.1"/>
    <property type="gene ID" value="WBGene00296928"/>
</dbReference>
<evidence type="ECO:0000313" key="3">
    <source>
        <dbReference type="WBParaSite" id="TMUE_0000001011.1"/>
    </source>
</evidence>
<dbReference type="Gene3D" id="2.40.10.10">
    <property type="entry name" value="Trypsin-like serine proteases"/>
    <property type="match status" value="1"/>
</dbReference>
<proteinExistence type="predicted"/>
<protein>
    <submittedName>
        <fullName evidence="3">Peptidase S1 domain-containing protein</fullName>
    </submittedName>
</protein>
<reference evidence="3" key="1">
    <citation type="submission" date="2019-12" db="UniProtKB">
        <authorList>
            <consortium name="WormBaseParasite"/>
        </authorList>
    </citation>
    <scope>IDENTIFICATION</scope>
</reference>
<keyword evidence="1" id="KW-0732">Signal</keyword>
<dbReference type="Proteomes" id="UP000046395">
    <property type="component" value="Unassembled WGS sequence"/>
</dbReference>
<dbReference type="AlphaFoldDB" id="A0A5S6Q1C2"/>
<dbReference type="STRING" id="70415.A0A5S6Q1C2"/>
<accession>A0A5S6Q1C2</accession>
<dbReference type="InterPro" id="IPR043504">
    <property type="entry name" value="Peptidase_S1_PA_chymotrypsin"/>
</dbReference>
<keyword evidence="2" id="KW-1185">Reference proteome</keyword>